<keyword evidence="2" id="KW-1185">Reference proteome</keyword>
<reference evidence="1" key="1">
    <citation type="journal article" date="2021" name="Viruses">
        <title>Identification and Full Characterisation of Two Novel Crustacean Infecting Members of the Family Nudiviridae Provides Support for Two Subfamilies.</title>
        <authorList>
            <person name="Bateman K.S."/>
            <person name="Kerr R."/>
            <person name="Stentiford G.D."/>
            <person name="Bean T.P."/>
            <person name="Hooper C."/>
            <person name="Van Eynde B."/>
            <person name="Delbare D."/>
            <person name="Bojko J."/>
            <person name="Christiaens O."/>
            <person name="Taning C.N.T."/>
            <person name="Smagghe G."/>
            <person name="van Oers M.M."/>
            <person name="van Aerle R."/>
        </authorList>
    </citation>
    <scope>NUCLEOTIDE SEQUENCE</scope>
    <source>
        <strain evidence="1">AN2</strain>
    </source>
</reference>
<dbReference type="Proteomes" id="UP000830962">
    <property type="component" value="Segment"/>
</dbReference>
<accession>A0AAE8Y0S4</accession>
<sequence length="231" mass="27350">MSATENVPQLISHLKTLTPQERWNCMKLYMVKTKGPYFVPHKLSKQAFSRITVDPCTYVKFPNQKYTTFTTLLDFLRKDAGRDSHIHEKFKYQLKSDCNSINDLNELSYHLYKSAPRHSLIEEIRLQYKKEFHDNFFDTIKTLSEHHETHQIVGCNKQLNQFQTDKGIVILVENSKYSTKLLNTLRRRINEYFIVNNSKNHTLGTKFIHDPDKPPLFVETYSWYIVSVNEL</sequence>
<gene>
    <name evidence="1" type="ORF">CmNV_031</name>
</gene>
<proteinExistence type="predicted"/>
<evidence type="ECO:0000313" key="2">
    <source>
        <dbReference type="Proteomes" id="UP000830962"/>
    </source>
</evidence>
<organism evidence="1 2">
    <name type="scientific">Carcinus maenas nudivirus</name>
    <dbReference type="NCBI Taxonomy" id="2880837"/>
    <lineage>
        <taxon>Viruses</taxon>
        <taxon>Viruses incertae sedis</taxon>
        <taxon>Naldaviricetes</taxon>
        <taxon>Lefavirales</taxon>
        <taxon>Nudiviridae</taxon>
        <taxon>Gammanudivirus</taxon>
        <taxon>Gammanudivirus cameanadis</taxon>
    </lineage>
</organism>
<dbReference type="EMBL" id="MZ311578">
    <property type="protein sequence ID" value="UBZ25621.1"/>
    <property type="molecule type" value="Genomic_DNA"/>
</dbReference>
<evidence type="ECO:0000313" key="1">
    <source>
        <dbReference type="EMBL" id="UBZ25621.1"/>
    </source>
</evidence>
<protein>
    <submittedName>
        <fullName evidence="1">Uncharacterized protein</fullName>
    </submittedName>
</protein>
<name>A0AAE8Y0S4_9VIRU</name>